<dbReference type="SUPFAM" id="SSF158472">
    <property type="entry name" value="HAMP domain-like"/>
    <property type="match status" value="1"/>
</dbReference>
<dbReference type="InterPro" id="IPR003660">
    <property type="entry name" value="HAMP_dom"/>
</dbReference>
<dbReference type="GO" id="GO:0004673">
    <property type="term" value="F:protein histidine kinase activity"/>
    <property type="evidence" value="ECO:0007669"/>
    <property type="project" value="UniProtKB-EC"/>
</dbReference>
<feature type="domain" description="Histidine kinase" evidence="12">
    <location>
        <begin position="265"/>
        <end position="473"/>
    </location>
</feature>
<keyword evidence="5 14" id="KW-0808">Transferase</keyword>
<dbReference type="Pfam" id="PF00672">
    <property type="entry name" value="HAMP"/>
    <property type="match status" value="1"/>
</dbReference>
<keyword evidence="6 11" id="KW-0812">Transmembrane</keyword>
<dbReference type="CDD" id="cd06225">
    <property type="entry name" value="HAMP"/>
    <property type="match status" value="1"/>
</dbReference>
<dbReference type="CDD" id="cd00075">
    <property type="entry name" value="HATPase"/>
    <property type="match status" value="1"/>
</dbReference>
<dbReference type="GO" id="GO:0000160">
    <property type="term" value="P:phosphorelay signal transduction system"/>
    <property type="evidence" value="ECO:0007669"/>
    <property type="project" value="UniProtKB-KW"/>
</dbReference>
<evidence type="ECO:0000256" key="4">
    <source>
        <dbReference type="ARBA" id="ARBA00022553"/>
    </source>
</evidence>
<dbReference type="PANTHER" id="PTHR45436">
    <property type="entry name" value="SENSOR HISTIDINE KINASE YKOH"/>
    <property type="match status" value="1"/>
</dbReference>
<dbReference type="EC" id="2.7.13.3" evidence="3"/>
<dbReference type="PRINTS" id="PR00344">
    <property type="entry name" value="BCTRLSENSOR"/>
</dbReference>
<sequence length="473" mass="49646">MRGWPGLRGRSGVRGRLGVAGRLGLRGRIAVFFVLAMALALAGMAAAAYVVVGHELNGTLDLNLRRQATRIARQFPTEPSVAAISGQCRYLAAPSCVQVVAADGSIRSEIHPDQPLPVDAGTRAVAAGSADGFFTDFTLDGLPMRMCTTQLEPGSAVQVAQRSDPVDTGQRRVGLALLAAAAAGLVLAAIIGTVLARRALAPVATLTEAAERVARTGDPKQHIRVTGSDELARLAVSVNTMLVELDAALTAERESRAAQQRLVADASHELRTPLTALRTNIDLLRRADRMSPADLGATAAALRVQSEELSGLVTDLIDLARADDPDAVRETLEDLRLDLLVEDCLDTARRHWPAIEFAATMDPVTIQGAPARLSRAITNLLDNAAKFSSPGGTVEITVAGRAVSIRDAGPGIPAADLPHIFERFYRSAAARATSGHGLGLAIVSQVAALHGIVPEVESDSSGTCFTLTFPTAQ</sequence>
<dbReference type="InterPro" id="IPR003661">
    <property type="entry name" value="HisK_dim/P_dom"/>
</dbReference>
<dbReference type="SMART" id="SM00387">
    <property type="entry name" value="HATPase_c"/>
    <property type="match status" value="1"/>
</dbReference>
<reference evidence="14 15" key="1">
    <citation type="submission" date="2016-10" db="EMBL/GenBank/DDBJ databases">
        <title>Genome sequence of Nocardia seriolae strain EM150506, isolated from Anguila japonica.</title>
        <authorList>
            <person name="Han H.-J."/>
        </authorList>
    </citation>
    <scope>NUCLEOTIDE SEQUENCE [LARGE SCALE GENOMIC DNA]</scope>
    <source>
        <strain evidence="14 15">EM150506</strain>
    </source>
</reference>
<dbReference type="SMART" id="SM00388">
    <property type="entry name" value="HisKA"/>
    <property type="match status" value="1"/>
</dbReference>
<dbReference type="SUPFAM" id="SSF55874">
    <property type="entry name" value="ATPase domain of HSP90 chaperone/DNA topoisomerase II/histidine kinase"/>
    <property type="match status" value="1"/>
</dbReference>
<evidence type="ECO:0000256" key="7">
    <source>
        <dbReference type="ARBA" id="ARBA00022777"/>
    </source>
</evidence>
<keyword evidence="9" id="KW-0902">Two-component regulatory system</keyword>
<dbReference type="SUPFAM" id="SSF47384">
    <property type="entry name" value="Homodimeric domain of signal transducing histidine kinase"/>
    <property type="match status" value="1"/>
</dbReference>
<dbReference type="PANTHER" id="PTHR45436:SF5">
    <property type="entry name" value="SENSOR HISTIDINE KINASE TRCS"/>
    <property type="match status" value="1"/>
</dbReference>
<keyword evidence="4" id="KW-0597">Phosphoprotein</keyword>
<evidence type="ECO:0000256" key="5">
    <source>
        <dbReference type="ARBA" id="ARBA00022679"/>
    </source>
</evidence>
<keyword evidence="8 11" id="KW-1133">Transmembrane helix</keyword>
<proteinExistence type="predicted"/>
<feature type="domain" description="HAMP" evidence="13">
    <location>
        <begin position="197"/>
        <end position="250"/>
    </location>
</feature>
<evidence type="ECO:0000256" key="8">
    <source>
        <dbReference type="ARBA" id="ARBA00022989"/>
    </source>
</evidence>
<dbReference type="PROSITE" id="PS50109">
    <property type="entry name" value="HIS_KIN"/>
    <property type="match status" value="1"/>
</dbReference>
<dbReference type="InterPro" id="IPR004358">
    <property type="entry name" value="Sig_transdc_His_kin-like_C"/>
</dbReference>
<accession>A0ABC8AZR7</accession>
<dbReference type="GO" id="GO:0005886">
    <property type="term" value="C:plasma membrane"/>
    <property type="evidence" value="ECO:0007669"/>
    <property type="project" value="UniProtKB-SubCell"/>
</dbReference>
<feature type="transmembrane region" description="Helical" evidence="11">
    <location>
        <begin position="29"/>
        <end position="52"/>
    </location>
</feature>
<evidence type="ECO:0000256" key="11">
    <source>
        <dbReference type="SAM" id="Phobius"/>
    </source>
</evidence>
<dbReference type="KEGG" id="nsr:NS506_05529"/>
<dbReference type="Pfam" id="PF02518">
    <property type="entry name" value="HATPase_c"/>
    <property type="match status" value="1"/>
</dbReference>
<dbReference type="InterPro" id="IPR036097">
    <property type="entry name" value="HisK_dim/P_sf"/>
</dbReference>
<protein>
    <recommendedName>
        <fullName evidence="3">histidine kinase</fullName>
        <ecNumber evidence="3">2.7.13.3</ecNumber>
    </recommendedName>
</protein>
<evidence type="ECO:0000256" key="9">
    <source>
        <dbReference type="ARBA" id="ARBA00023012"/>
    </source>
</evidence>
<dbReference type="InterPro" id="IPR005467">
    <property type="entry name" value="His_kinase_dom"/>
</dbReference>
<evidence type="ECO:0000256" key="2">
    <source>
        <dbReference type="ARBA" id="ARBA00004236"/>
    </source>
</evidence>
<dbReference type="Pfam" id="PF00512">
    <property type="entry name" value="HisKA"/>
    <property type="match status" value="1"/>
</dbReference>
<evidence type="ECO:0000256" key="3">
    <source>
        <dbReference type="ARBA" id="ARBA00012438"/>
    </source>
</evidence>
<dbReference type="AlphaFoldDB" id="A0ABC8AZR7"/>
<gene>
    <name evidence="14" type="ORF">NS506_05529</name>
</gene>
<evidence type="ECO:0000256" key="10">
    <source>
        <dbReference type="ARBA" id="ARBA00023136"/>
    </source>
</evidence>
<dbReference type="InterPro" id="IPR036890">
    <property type="entry name" value="HATPase_C_sf"/>
</dbReference>
<keyword evidence="7 14" id="KW-0418">Kinase</keyword>
<dbReference type="SMART" id="SM00304">
    <property type="entry name" value="HAMP"/>
    <property type="match status" value="1"/>
</dbReference>
<dbReference type="Gene3D" id="3.30.565.10">
    <property type="entry name" value="Histidine kinase-like ATPase, C-terminal domain"/>
    <property type="match status" value="1"/>
</dbReference>
<feature type="transmembrane region" description="Helical" evidence="11">
    <location>
        <begin position="173"/>
        <end position="196"/>
    </location>
</feature>
<dbReference type="InterPro" id="IPR003594">
    <property type="entry name" value="HATPase_dom"/>
</dbReference>
<dbReference type="Gene3D" id="1.10.287.130">
    <property type="match status" value="1"/>
</dbReference>
<evidence type="ECO:0000259" key="13">
    <source>
        <dbReference type="PROSITE" id="PS50885"/>
    </source>
</evidence>
<dbReference type="CDD" id="cd00082">
    <property type="entry name" value="HisKA"/>
    <property type="match status" value="1"/>
</dbReference>
<evidence type="ECO:0000256" key="1">
    <source>
        <dbReference type="ARBA" id="ARBA00000085"/>
    </source>
</evidence>
<dbReference type="EMBL" id="CP017839">
    <property type="protein sequence ID" value="APA99575.1"/>
    <property type="molecule type" value="Genomic_DNA"/>
</dbReference>
<comment type="catalytic activity">
    <reaction evidence="1">
        <text>ATP + protein L-histidine = ADP + protein N-phospho-L-histidine.</text>
        <dbReference type="EC" id="2.7.13.3"/>
    </reaction>
</comment>
<evidence type="ECO:0000313" key="15">
    <source>
        <dbReference type="Proteomes" id="UP000180166"/>
    </source>
</evidence>
<name>A0ABC8AZR7_9NOCA</name>
<comment type="subcellular location">
    <subcellularLocation>
        <location evidence="2">Cell membrane</location>
    </subcellularLocation>
</comment>
<evidence type="ECO:0000256" key="6">
    <source>
        <dbReference type="ARBA" id="ARBA00022692"/>
    </source>
</evidence>
<dbReference type="InterPro" id="IPR050428">
    <property type="entry name" value="TCS_sensor_his_kinase"/>
</dbReference>
<keyword evidence="10 11" id="KW-0472">Membrane</keyword>
<dbReference type="PROSITE" id="PS50885">
    <property type="entry name" value="HAMP"/>
    <property type="match status" value="1"/>
</dbReference>
<evidence type="ECO:0000259" key="12">
    <source>
        <dbReference type="PROSITE" id="PS50109"/>
    </source>
</evidence>
<dbReference type="Gene3D" id="6.10.340.10">
    <property type="match status" value="1"/>
</dbReference>
<evidence type="ECO:0000313" key="14">
    <source>
        <dbReference type="EMBL" id="APA99575.1"/>
    </source>
</evidence>
<dbReference type="Proteomes" id="UP000180166">
    <property type="component" value="Chromosome"/>
</dbReference>
<organism evidence="14 15">
    <name type="scientific">Nocardia seriolae</name>
    <dbReference type="NCBI Taxonomy" id="37332"/>
    <lineage>
        <taxon>Bacteria</taxon>
        <taxon>Bacillati</taxon>
        <taxon>Actinomycetota</taxon>
        <taxon>Actinomycetes</taxon>
        <taxon>Mycobacteriales</taxon>
        <taxon>Nocardiaceae</taxon>
        <taxon>Nocardia</taxon>
    </lineage>
</organism>